<reference evidence="2" key="1">
    <citation type="submission" date="2020-10" db="EMBL/GenBank/DDBJ databases">
        <title>Mucilaginibacter mali sp. nov., isolated from rhizosphere soil of apple orchard.</title>
        <authorList>
            <person name="Lee J.-S."/>
            <person name="Kim H.S."/>
            <person name="Kim J.-S."/>
        </authorList>
    </citation>
    <scope>NUCLEOTIDE SEQUENCE</scope>
    <source>
        <strain evidence="2">KCTC 22746</strain>
    </source>
</reference>
<evidence type="ECO:0000256" key="1">
    <source>
        <dbReference type="SAM" id="SignalP"/>
    </source>
</evidence>
<protein>
    <submittedName>
        <fullName evidence="2">DUF2490 domain-containing protein</fullName>
    </submittedName>
</protein>
<feature type="signal peptide" evidence="1">
    <location>
        <begin position="1"/>
        <end position="20"/>
    </location>
</feature>
<evidence type="ECO:0000313" key="3">
    <source>
        <dbReference type="Proteomes" id="UP000622475"/>
    </source>
</evidence>
<name>A0A929PWZ7_9SPHI</name>
<dbReference type="InterPro" id="IPR019619">
    <property type="entry name" value="DUF2490"/>
</dbReference>
<gene>
    <name evidence="2" type="ORF">IRJ16_07375</name>
</gene>
<dbReference type="EMBL" id="JADFFL010000002">
    <property type="protein sequence ID" value="MBE9661702.1"/>
    <property type="molecule type" value="Genomic_DNA"/>
</dbReference>
<proteinExistence type="predicted"/>
<keyword evidence="3" id="KW-1185">Reference proteome</keyword>
<accession>A0A929PWZ7</accession>
<dbReference type="Pfam" id="PF10677">
    <property type="entry name" value="DUF2490"/>
    <property type="match status" value="1"/>
</dbReference>
<sequence>MSKVFKALLILIIFTNTAFGQDNKLGSWGIFNIQMPGDSSHKWGGMIELQSRSNELFNQFNYYETKGGVSYDLDKNFTALLGGGRYLTYDYNNLGAGPTIIEARMWQQMTLSQYLDRIKLEHRYRIEQRWLNGHYRNRFRYRINAFVPLNKKKVGPETFFITVFNEIFLNNHEPHFERNRFSAGLGYQFDKKWILQAAWLNQYNYVPGKGSAKNNIAFTLMYRILRKNAVAGERIPSTSD</sequence>
<dbReference type="RefSeq" id="WP_194110879.1">
    <property type="nucleotide sequence ID" value="NZ_JADFFL010000002.1"/>
</dbReference>
<evidence type="ECO:0000313" key="2">
    <source>
        <dbReference type="EMBL" id="MBE9661702.1"/>
    </source>
</evidence>
<dbReference type="AlphaFoldDB" id="A0A929PWZ7"/>
<organism evidence="2 3">
    <name type="scientific">Mucilaginibacter myungsuensis</name>
    <dbReference type="NCBI Taxonomy" id="649104"/>
    <lineage>
        <taxon>Bacteria</taxon>
        <taxon>Pseudomonadati</taxon>
        <taxon>Bacteroidota</taxon>
        <taxon>Sphingobacteriia</taxon>
        <taxon>Sphingobacteriales</taxon>
        <taxon>Sphingobacteriaceae</taxon>
        <taxon>Mucilaginibacter</taxon>
    </lineage>
</organism>
<dbReference type="Proteomes" id="UP000622475">
    <property type="component" value="Unassembled WGS sequence"/>
</dbReference>
<feature type="chain" id="PRO_5037388742" evidence="1">
    <location>
        <begin position="21"/>
        <end position="240"/>
    </location>
</feature>
<keyword evidence="1" id="KW-0732">Signal</keyword>
<comment type="caution">
    <text evidence="2">The sequence shown here is derived from an EMBL/GenBank/DDBJ whole genome shotgun (WGS) entry which is preliminary data.</text>
</comment>